<dbReference type="EMBL" id="BRXX01000248">
    <property type="protein sequence ID" value="GMI00426.1"/>
    <property type="molecule type" value="Genomic_DNA"/>
</dbReference>
<evidence type="ECO:0000256" key="1">
    <source>
        <dbReference type="ARBA" id="ARBA00022962"/>
    </source>
</evidence>
<dbReference type="AlphaFoldDB" id="A0A9W7C6A2"/>
<comment type="caution">
    <text evidence="3">The sequence shown here is derived from an EMBL/GenBank/DDBJ whole genome shotgun (WGS) entry which is preliminary data.</text>
</comment>
<evidence type="ECO:0000259" key="2">
    <source>
        <dbReference type="PROSITE" id="PS51278"/>
    </source>
</evidence>
<protein>
    <recommendedName>
        <fullName evidence="2">Glutamine amidotransferase type-2 domain-containing protein</fullName>
    </recommendedName>
</protein>
<dbReference type="SUPFAM" id="SSF56235">
    <property type="entry name" value="N-terminal nucleophile aminohydrolases (Ntn hydrolases)"/>
    <property type="match status" value="1"/>
</dbReference>
<dbReference type="InterPro" id="IPR017932">
    <property type="entry name" value="GATase_2_dom"/>
</dbReference>
<sequence length="489" mass="53896">MNARTPTDFQFSFKGFTERGGATDIHADGWGLATYAGRGIQAFHEKQPSCSSPIANLLSSSTDPIKTHNVLAHIRYATVGATALENVHPFTRELWGRNWAFAHNGDLPHFSNVTLNPSSRFQAVGTTDSEAVYTHILNRLNDHFDTTNGAPSSCELFNFLKMLASEIIEEGRQFAVENNPENPNDYQPIFNFLMTCGEGLQFAFCYPGKRPNSECWNSLHYITRRAPFKKARLVDNPEIEVDFAAVTDPNDVVSVIATQPLTAEDDWIEMKKEELLMFEYGQPFGTPNCEEAEEASDSITNIKSLEKLTPNVEFDSPDMLALETLTQSNPHNNNFGKGDDTIKEINKFSSITIDPHLTSDPSFWDYCLIPSDQGGLTLNVLGPPNEFASNLLVGGGANLDDVEYYGIFFTMGSASPAPNQVSNSALIISSSNLNSVDRSKYSKIVSVLSAEENTMSQTYANTEADIKVSSLGELRALSICSYALLNKKS</sequence>
<dbReference type="InterPro" id="IPR026869">
    <property type="entry name" value="EgtC-like"/>
</dbReference>
<gene>
    <name evidence="3" type="ORF">TrVE_jg11459</name>
</gene>
<keyword evidence="1" id="KW-0315">Glutamine amidotransferase</keyword>
<dbReference type="PANTHER" id="PTHR42824">
    <property type="entry name" value="GLUTAMINE AMIDOTRANSFERASE"/>
    <property type="match status" value="1"/>
</dbReference>
<feature type="domain" description="Glutamine amidotransferase type-2" evidence="2">
    <location>
        <begin position="1"/>
        <end position="281"/>
    </location>
</feature>
<organism evidence="3 4">
    <name type="scientific">Triparma verrucosa</name>
    <dbReference type="NCBI Taxonomy" id="1606542"/>
    <lineage>
        <taxon>Eukaryota</taxon>
        <taxon>Sar</taxon>
        <taxon>Stramenopiles</taxon>
        <taxon>Ochrophyta</taxon>
        <taxon>Bolidophyceae</taxon>
        <taxon>Parmales</taxon>
        <taxon>Triparmaceae</taxon>
        <taxon>Triparma</taxon>
    </lineage>
</organism>
<dbReference type="Gene3D" id="3.60.20.10">
    <property type="entry name" value="Glutamine Phosphoribosylpyrophosphate, subunit 1, domain 1"/>
    <property type="match status" value="1"/>
</dbReference>
<dbReference type="InterPro" id="IPR029055">
    <property type="entry name" value="Ntn_hydrolases_N"/>
</dbReference>
<dbReference type="CDD" id="cd01908">
    <property type="entry name" value="YafJ"/>
    <property type="match status" value="1"/>
</dbReference>
<dbReference type="PROSITE" id="PS51278">
    <property type="entry name" value="GATASE_TYPE_2"/>
    <property type="match status" value="1"/>
</dbReference>
<evidence type="ECO:0000313" key="4">
    <source>
        <dbReference type="Proteomes" id="UP001165160"/>
    </source>
</evidence>
<dbReference type="PANTHER" id="PTHR42824:SF1">
    <property type="entry name" value="GLUTAMINE AMIDOTRANSFERASE YAFJ-RELATED"/>
    <property type="match status" value="1"/>
</dbReference>
<proteinExistence type="predicted"/>
<evidence type="ECO:0000313" key="3">
    <source>
        <dbReference type="EMBL" id="GMI00426.1"/>
    </source>
</evidence>
<dbReference type="Proteomes" id="UP001165160">
    <property type="component" value="Unassembled WGS sequence"/>
</dbReference>
<name>A0A9W7C6A2_9STRA</name>
<accession>A0A9W7C6A2</accession>
<reference evidence="4" key="1">
    <citation type="journal article" date="2023" name="Commun. Biol.">
        <title>Genome analysis of Parmales, the sister group of diatoms, reveals the evolutionary specialization of diatoms from phago-mixotrophs to photoautotrophs.</title>
        <authorList>
            <person name="Ban H."/>
            <person name="Sato S."/>
            <person name="Yoshikawa S."/>
            <person name="Yamada K."/>
            <person name="Nakamura Y."/>
            <person name="Ichinomiya M."/>
            <person name="Sato N."/>
            <person name="Blanc-Mathieu R."/>
            <person name="Endo H."/>
            <person name="Kuwata A."/>
            <person name="Ogata H."/>
        </authorList>
    </citation>
    <scope>NUCLEOTIDE SEQUENCE [LARGE SCALE GENOMIC DNA]</scope>
    <source>
        <strain evidence="4">NIES 3699</strain>
    </source>
</reference>
<dbReference type="Pfam" id="PF13230">
    <property type="entry name" value="GATase_4"/>
    <property type="match status" value="1"/>
</dbReference>
<keyword evidence="4" id="KW-1185">Reference proteome</keyword>